<protein>
    <submittedName>
        <fullName evidence="2">Uncharacterized protein</fullName>
    </submittedName>
</protein>
<keyword evidence="3" id="KW-1185">Reference proteome</keyword>
<sequence>MPPHQAPTDLENAIPFGSQMHLSSSVKSLKSSSSSSSLNNNTMNKTKNLSSTENLKGTTLSNPSGANLQGKKTQGEKRKALVDITNQSSSHHLHPQQLAQQQQQPALKKVKTTIQVFNDDTSNNNTNHTNTMNTSQPKQQVSSKLSSTSKSSLRSRDLSKSSQQQLPSFKQVGRLETIQTINLPQENEIEYCPEPYELAEYPTPVYSEINSLTGEAEDLFITLSDEKMKELTKLPSKDGSFLSFHVNELIQGNNNTASSDSANSSVGTNTVPPSPLPQPLTPVSFDDLFNFEVL</sequence>
<evidence type="ECO:0000313" key="3">
    <source>
        <dbReference type="Proteomes" id="UP000816034"/>
    </source>
</evidence>
<dbReference type="RefSeq" id="XP_044544261.1">
    <property type="nucleotide sequence ID" value="XM_044685597.1"/>
</dbReference>
<reference evidence="2 3" key="1">
    <citation type="journal article" date="2018" name="BMC Genomics">
        <title>The genome of Naegleria lovaniensis, the basis for a comparative approach to unravel pathogenicity factors of the human pathogenic amoeba N. fowleri.</title>
        <authorList>
            <person name="Liechti N."/>
            <person name="Schurch N."/>
            <person name="Bruggmann R."/>
            <person name="Wittwer M."/>
        </authorList>
    </citation>
    <scope>NUCLEOTIDE SEQUENCE [LARGE SCALE GENOMIC DNA]</scope>
    <source>
        <strain evidence="2 3">ATCC 30569</strain>
    </source>
</reference>
<evidence type="ECO:0000313" key="2">
    <source>
        <dbReference type="EMBL" id="KAG2375087.1"/>
    </source>
</evidence>
<name>A0AA88GGC3_NAELO</name>
<feature type="compositionally biased region" description="Low complexity" evidence="1">
    <location>
        <begin position="253"/>
        <end position="271"/>
    </location>
</feature>
<feature type="compositionally biased region" description="Low complexity" evidence="1">
    <location>
        <begin position="22"/>
        <end position="52"/>
    </location>
</feature>
<gene>
    <name evidence="2" type="ORF">C9374_010091</name>
</gene>
<feature type="region of interest" description="Disordered" evidence="1">
    <location>
        <begin position="253"/>
        <end position="279"/>
    </location>
</feature>
<proteinExistence type="predicted"/>
<feature type="compositionally biased region" description="Low complexity" evidence="1">
    <location>
        <begin position="118"/>
        <end position="152"/>
    </location>
</feature>
<organism evidence="2 3">
    <name type="scientific">Naegleria lovaniensis</name>
    <name type="common">Amoeba</name>
    <dbReference type="NCBI Taxonomy" id="51637"/>
    <lineage>
        <taxon>Eukaryota</taxon>
        <taxon>Discoba</taxon>
        <taxon>Heterolobosea</taxon>
        <taxon>Tetramitia</taxon>
        <taxon>Eutetramitia</taxon>
        <taxon>Vahlkampfiidae</taxon>
        <taxon>Naegleria</taxon>
    </lineage>
</organism>
<feature type="compositionally biased region" description="Low complexity" evidence="1">
    <location>
        <begin position="87"/>
        <end position="107"/>
    </location>
</feature>
<dbReference type="AlphaFoldDB" id="A0AA88GGC3"/>
<dbReference type="EMBL" id="PYSW02000040">
    <property type="protein sequence ID" value="KAG2375087.1"/>
    <property type="molecule type" value="Genomic_DNA"/>
</dbReference>
<evidence type="ECO:0000256" key="1">
    <source>
        <dbReference type="SAM" id="MobiDB-lite"/>
    </source>
</evidence>
<feature type="region of interest" description="Disordered" evidence="1">
    <location>
        <begin position="1"/>
        <end position="170"/>
    </location>
</feature>
<accession>A0AA88GGC3</accession>
<dbReference type="Proteomes" id="UP000816034">
    <property type="component" value="Unassembled WGS sequence"/>
</dbReference>
<comment type="caution">
    <text evidence="2">The sequence shown here is derived from an EMBL/GenBank/DDBJ whole genome shotgun (WGS) entry which is preliminary data.</text>
</comment>
<feature type="compositionally biased region" description="Polar residues" evidence="1">
    <location>
        <begin position="53"/>
        <end position="72"/>
    </location>
</feature>
<dbReference type="GeneID" id="68102545"/>